<dbReference type="InParanoid" id="A0A3N4LS54"/>
<evidence type="ECO:0000313" key="2">
    <source>
        <dbReference type="EMBL" id="RPB23461.1"/>
    </source>
</evidence>
<dbReference type="EMBL" id="ML121546">
    <property type="protein sequence ID" value="RPB23461.1"/>
    <property type="molecule type" value="Genomic_DNA"/>
</dbReference>
<dbReference type="AlphaFoldDB" id="A0A3N4LS54"/>
<dbReference type="OrthoDB" id="10524754at2759"/>
<feature type="region of interest" description="Disordered" evidence="1">
    <location>
        <begin position="33"/>
        <end position="262"/>
    </location>
</feature>
<evidence type="ECO:0000256" key="1">
    <source>
        <dbReference type="SAM" id="MobiDB-lite"/>
    </source>
</evidence>
<name>A0A3N4LS54_9PEZI</name>
<organism evidence="2 3">
    <name type="scientific">Terfezia boudieri ATCC MYA-4762</name>
    <dbReference type="NCBI Taxonomy" id="1051890"/>
    <lineage>
        <taxon>Eukaryota</taxon>
        <taxon>Fungi</taxon>
        <taxon>Dikarya</taxon>
        <taxon>Ascomycota</taxon>
        <taxon>Pezizomycotina</taxon>
        <taxon>Pezizomycetes</taxon>
        <taxon>Pezizales</taxon>
        <taxon>Pezizaceae</taxon>
        <taxon>Terfezia</taxon>
    </lineage>
</organism>
<sequence length="337" mass="36742">MTLVQQPSPLHHRLLAHSFCCCFHVSPYSDCTRTPTTREKGKAPCPRITTPPANISGRCTSPPKPPPIPSPPSPALPPPRKSPSPAASLPAKLGLEESWMSPPAAEGKWWMEPGSRPYFPGRMRKREKKRLRELGGGDGGGRPGTANSEGGWSTGGVSGTTVGSESSWVTVGGGPRKEVPREVRRYLKGKGDGVRNPGGNKSAAGGRSGVKRSRSITQGRQTKQWVQTAATNLPPIMGRIDRDISRSPGSTSPSSPPQIDVEGLNVIREESPSPVWLAEERSRLLLEKSKILMRLREMRRGAEGRGERNREQAKEVERELERVEERLRVVGEKARGE</sequence>
<keyword evidence="3" id="KW-1185">Reference proteome</keyword>
<feature type="compositionally biased region" description="Low complexity" evidence="1">
    <location>
        <begin position="159"/>
        <end position="170"/>
    </location>
</feature>
<dbReference type="Proteomes" id="UP000267821">
    <property type="component" value="Unassembled WGS sequence"/>
</dbReference>
<protein>
    <submittedName>
        <fullName evidence="2">Uncharacterized protein</fullName>
    </submittedName>
</protein>
<evidence type="ECO:0000313" key="3">
    <source>
        <dbReference type="Proteomes" id="UP000267821"/>
    </source>
</evidence>
<accession>A0A3N4LS54</accession>
<feature type="compositionally biased region" description="Polar residues" evidence="1">
    <location>
        <begin position="215"/>
        <end position="231"/>
    </location>
</feature>
<reference evidence="2 3" key="1">
    <citation type="journal article" date="2018" name="Nat. Ecol. Evol.">
        <title>Pezizomycetes genomes reveal the molecular basis of ectomycorrhizal truffle lifestyle.</title>
        <authorList>
            <person name="Murat C."/>
            <person name="Payen T."/>
            <person name="Noel B."/>
            <person name="Kuo A."/>
            <person name="Morin E."/>
            <person name="Chen J."/>
            <person name="Kohler A."/>
            <person name="Krizsan K."/>
            <person name="Balestrini R."/>
            <person name="Da Silva C."/>
            <person name="Montanini B."/>
            <person name="Hainaut M."/>
            <person name="Levati E."/>
            <person name="Barry K.W."/>
            <person name="Belfiori B."/>
            <person name="Cichocki N."/>
            <person name="Clum A."/>
            <person name="Dockter R.B."/>
            <person name="Fauchery L."/>
            <person name="Guy J."/>
            <person name="Iotti M."/>
            <person name="Le Tacon F."/>
            <person name="Lindquist E.A."/>
            <person name="Lipzen A."/>
            <person name="Malagnac F."/>
            <person name="Mello A."/>
            <person name="Molinier V."/>
            <person name="Miyauchi S."/>
            <person name="Poulain J."/>
            <person name="Riccioni C."/>
            <person name="Rubini A."/>
            <person name="Sitrit Y."/>
            <person name="Splivallo R."/>
            <person name="Traeger S."/>
            <person name="Wang M."/>
            <person name="Zifcakova L."/>
            <person name="Wipf D."/>
            <person name="Zambonelli A."/>
            <person name="Paolocci F."/>
            <person name="Nowrousian M."/>
            <person name="Ottonello S."/>
            <person name="Baldrian P."/>
            <person name="Spatafora J.W."/>
            <person name="Henrissat B."/>
            <person name="Nagy L.G."/>
            <person name="Aury J.M."/>
            <person name="Wincker P."/>
            <person name="Grigoriev I.V."/>
            <person name="Bonfante P."/>
            <person name="Martin F.M."/>
        </authorList>
    </citation>
    <scope>NUCLEOTIDE SEQUENCE [LARGE SCALE GENOMIC DNA]</scope>
    <source>
        <strain evidence="2 3">ATCC MYA-4762</strain>
    </source>
</reference>
<feature type="region of interest" description="Disordered" evidence="1">
    <location>
        <begin position="299"/>
        <end position="318"/>
    </location>
</feature>
<feature type="compositionally biased region" description="Low complexity" evidence="1">
    <location>
        <begin position="83"/>
        <end position="93"/>
    </location>
</feature>
<feature type="compositionally biased region" description="Pro residues" evidence="1">
    <location>
        <begin position="62"/>
        <end position="82"/>
    </location>
</feature>
<proteinExistence type="predicted"/>
<feature type="compositionally biased region" description="Basic and acidic residues" evidence="1">
    <location>
        <begin position="175"/>
        <end position="193"/>
    </location>
</feature>
<gene>
    <name evidence="2" type="ORF">L211DRAFT_868590</name>
</gene>